<evidence type="ECO:0000256" key="4">
    <source>
        <dbReference type="ARBA" id="ARBA00022741"/>
    </source>
</evidence>
<comment type="catalytic activity">
    <reaction evidence="9 10">
        <text>XTP + H2O = XMP + diphosphate + H(+)</text>
        <dbReference type="Rhea" id="RHEA:28610"/>
        <dbReference type="ChEBI" id="CHEBI:15377"/>
        <dbReference type="ChEBI" id="CHEBI:15378"/>
        <dbReference type="ChEBI" id="CHEBI:33019"/>
        <dbReference type="ChEBI" id="CHEBI:57464"/>
        <dbReference type="ChEBI" id="CHEBI:61314"/>
        <dbReference type="EC" id="3.6.1.66"/>
    </reaction>
</comment>
<sequence length="191" mass="19439">MRLVLATRNDHKAREFAALLAPHEVVALPDHLELPPETGTTFAENALGKARAAAAATGAVSFADDSGIAADALGGAPGVRSARYAGEDATDADNLAKLVAEVPPGTGLAYVCAIALVDPATGAETVVEGRCRGRMAEAPRGDGGFGYDPVFLPDDPPDPAGRTMAQLAPEEKAAISHRGRAARALLAHLAG</sequence>
<dbReference type="EMBL" id="CP042430">
    <property type="protein sequence ID" value="QEC49942.1"/>
    <property type="molecule type" value="Genomic_DNA"/>
</dbReference>
<protein>
    <recommendedName>
        <fullName evidence="10">dITP/XTP pyrophosphatase</fullName>
        <ecNumber evidence="10">3.6.1.66</ecNumber>
    </recommendedName>
    <alternativeName>
        <fullName evidence="10">Non-canonical purine NTP pyrophosphatase</fullName>
    </alternativeName>
    <alternativeName>
        <fullName evidence="10">Non-standard purine NTP pyrophosphatase</fullName>
    </alternativeName>
    <alternativeName>
        <fullName evidence="10">Nucleoside-triphosphate diphosphatase</fullName>
    </alternativeName>
    <alternativeName>
        <fullName evidence="10">Nucleoside-triphosphate pyrophosphatase</fullName>
        <shortName evidence="10">NTPase</shortName>
    </alternativeName>
</protein>
<evidence type="ECO:0000256" key="9">
    <source>
        <dbReference type="ARBA" id="ARBA00052017"/>
    </source>
</evidence>
<feature type="binding site" evidence="10">
    <location>
        <position position="65"/>
    </location>
    <ligand>
        <name>Mg(2+)</name>
        <dbReference type="ChEBI" id="CHEBI:18420"/>
    </ligand>
</feature>
<dbReference type="Proteomes" id="UP000321805">
    <property type="component" value="Chromosome"/>
</dbReference>
<keyword evidence="6 10" id="KW-0460">Magnesium</keyword>
<feature type="binding site" evidence="10">
    <location>
        <position position="172"/>
    </location>
    <ligand>
        <name>substrate</name>
    </ligand>
</feature>
<dbReference type="GO" id="GO:0036220">
    <property type="term" value="F:ITP diphosphatase activity"/>
    <property type="evidence" value="ECO:0007669"/>
    <property type="project" value="UniProtKB-UniRule"/>
</dbReference>
<comment type="catalytic activity">
    <reaction evidence="10">
        <text>ITP + H2O = IMP + diphosphate + H(+)</text>
        <dbReference type="Rhea" id="RHEA:29399"/>
        <dbReference type="ChEBI" id="CHEBI:15377"/>
        <dbReference type="ChEBI" id="CHEBI:15378"/>
        <dbReference type="ChEBI" id="CHEBI:33019"/>
        <dbReference type="ChEBI" id="CHEBI:58053"/>
        <dbReference type="ChEBI" id="CHEBI:61402"/>
        <dbReference type="EC" id="3.6.1.66"/>
    </reaction>
</comment>
<keyword evidence="12" id="KW-1185">Reference proteome</keyword>
<comment type="caution">
    <text evidence="10">Lacks conserved residue(s) required for the propagation of feature annotation.</text>
</comment>
<evidence type="ECO:0000256" key="8">
    <source>
        <dbReference type="ARBA" id="ARBA00051875"/>
    </source>
</evidence>
<dbReference type="InterPro" id="IPR020922">
    <property type="entry name" value="dITP/XTP_pyrophosphatase"/>
</dbReference>
<reference evidence="11 12" key="1">
    <citation type="journal article" date="2018" name="J. Microbiol.">
        <title>Baekduia soli gen. nov., sp. nov., a novel bacterium isolated from the soil of Baekdu Mountain and proposal of a novel family name, Baekduiaceae fam. nov.</title>
        <authorList>
            <person name="An D.S."/>
            <person name="Siddiqi M.Z."/>
            <person name="Kim K.H."/>
            <person name="Yu H.S."/>
            <person name="Im W.T."/>
        </authorList>
    </citation>
    <scope>NUCLEOTIDE SEQUENCE [LARGE SCALE GENOMIC DNA]</scope>
    <source>
        <strain evidence="11 12">BR7-21</strain>
    </source>
</reference>
<evidence type="ECO:0000313" key="11">
    <source>
        <dbReference type="EMBL" id="QEC49942.1"/>
    </source>
</evidence>
<dbReference type="KEGG" id="bsol:FSW04_21820"/>
<dbReference type="RefSeq" id="WP_146922307.1">
    <property type="nucleotide sequence ID" value="NZ_CP042430.1"/>
</dbReference>
<gene>
    <name evidence="11" type="ORF">FSW04_21820</name>
</gene>
<dbReference type="FunFam" id="3.90.950.10:FF:000001">
    <property type="entry name" value="dITP/XTP pyrophosphatase"/>
    <property type="match status" value="1"/>
</dbReference>
<dbReference type="GO" id="GO:0009146">
    <property type="term" value="P:purine nucleoside triphosphate catabolic process"/>
    <property type="evidence" value="ECO:0007669"/>
    <property type="project" value="UniProtKB-UniRule"/>
</dbReference>
<dbReference type="AlphaFoldDB" id="A0A5B8UBB8"/>
<feature type="binding site" evidence="10">
    <location>
        <begin position="177"/>
        <end position="178"/>
    </location>
    <ligand>
        <name>substrate</name>
    </ligand>
</feature>
<evidence type="ECO:0000313" key="12">
    <source>
        <dbReference type="Proteomes" id="UP000321805"/>
    </source>
</evidence>
<keyword evidence="7 10" id="KW-0546">Nucleotide metabolism</keyword>
<dbReference type="GO" id="GO:0046872">
    <property type="term" value="F:metal ion binding"/>
    <property type="evidence" value="ECO:0007669"/>
    <property type="project" value="UniProtKB-KW"/>
</dbReference>
<dbReference type="GO" id="GO:0017111">
    <property type="term" value="F:ribonucleoside triphosphate phosphatase activity"/>
    <property type="evidence" value="ECO:0007669"/>
    <property type="project" value="InterPro"/>
</dbReference>
<comment type="similarity">
    <text evidence="1 10">Belongs to the HAM1 NTPase family.</text>
</comment>
<evidence type="ECO:0000256" key="1">
    <source>
        <dbReference type="ARBA" id="ARBA00008023"/>
    </source>
</evidence>
<comment type="catalytic activity">
    <reaction evidence="8 10">
        <text>dITP + H2O = dIMP + diphosphate + H(+)</text>
        <dbReference type="Rhea" id="RHEA:28342"/>
        <dbReference type="ChEBI" id="CHEBI:15377"/>
        <dbReference type="ChEBI" id="CHEBI:15378"/>
        <dbReference type="ChEBI" id="CHEBI:33019"/>
        <dbReference type="ChEBI" id="CHEBI:61194"/>
        <dbReference type="ChEBI" id="CHEBI:61382"/>
        <dbReference type="EC" id="3.6.1.66"/>
    </reaction>
</comment>
<comment type="subunit">
    <text evidence="2 10">Homodimer.</text>
</comment>
<organism evidence="11 12">
    <name type="scientific">Baekduia soli</name>
    <dbReference type="NCBI Taxonomy" id="496014"/>
    <lineage>
        <taxon>Bacteria</taxon>
        <taxon>Bacillati</taxon>
        <taxon>Actinomycetota</taxon>
        <taxon>Thermoleophilia</taxon>
        <taxon>Solirubrobacterales</taxon>
        <taxon>Baekduiaceae</taxon>
        <taxon>Baekduia</taxon>
    </lineage>
</organism>
<name>A0A5B8UBB8_9ACTN</name>
<accession>A0A5B8UBB8</accession>
<evidence type="ECO:0000256" key="10">
    <source>
        <dbReference type="HAMAP-Rule" id="MF_01405"/>
    </source>
</evidence>
<dbReference type="GO" id="GO:0035870">
    <property type="term" value="F:dITP diphosphatase activity"/>
    <property type="evidence" value="ECO:0007669"/>
    <property type="project" value="UniProtKB-UniRule"/>
</dbReference>
<evidence type="ECO:0000256" key="7">
    <source>
        <dbReference type="ARBA" id="ARBA00023080"/>
    </source>
</evidence>
<dbReference type="CDD" id="cd00515">
    <property type="entry name" value="HAM1"/>
    <property type="match status" value="1"/>
</dbReference>
<dbReference type="Gene3D" id="3.90.950.10">
    <property type="match status" value="1"/>
</dbReference>
<dbReference type="InterPro" id="IPR002637">
    <property type="entry name" value="RdgB/HAM1"/>
</dbReference>
<feature type="binding site" evidence="10">
    <location>
        <begin position="145"/>
        <end position="148"/>
    </location>
    <ligand>
        <name>substrate</name>
    </ligand>
</feature>
<comment type="function">
    <text evidence="10">Pyrophosphatase that catalyzes the hydrolysis of nucleoside triphosphates to their monophosphate derivatives, with a high preference for the non-canonical purine nucleotides XTP (xanthosine triphosphate), dITP (deoxyinosine triphosphate) and ITP. Seems to function as a house-cleaning enzyme that removes non-canonical purine nucleotides from the nucleotide pool, thus preventing their incorporation into DNA/RNA and avoiding chromosomal lesions.</text>
</comment>
<comment type="cofactor">
    <cofactor evidence="10">
        <name>Mg(2+)</name>
        <dbReference type="ChEBI" id="CHEBI:18420"/>
    </cofactor>
    <text evidence="10">Binds 1 Mg(2+) ion per subunit.</text>
</comment>
<keyword evidence="5 10" id="KW-0378">Hydrolase</keyword>
<dbReference type="SUPFAM" id="SSF52972">
    <property type="entry name" value="ITPase-like"/>
    <property type="match status" value="1"/>
</dbReference>
<keyword evidence="4 10" id="KW-0547">Nucleotide-binding</keyword>
<dbReference type="OrthoDB" id="9807456at2"/>
<dbReference type="GO" id="GO:0036222">
    <property type="term" value="F:XTP diphosphatase activity"/>
    <property type="evidence" value="ECO:0007669"/>
    <property type="project" value="UniProtKB-UniRule"/>
</dbReference>
<dbReference type="EC" id="3.6.1.66" evidence="10"/>
<dbReference type="HAMAP" id="MF_01405">
    <property type="entry name" value="Non_canon_purine_NTPase"/>
    <property type="match status" value="1"/>
</dbReference>
<dbReference type="Pfam" id="PF01725">
    <property type="entry name" value="Ham1p_like"/>
    <property type="match status" value="1"/>
</dbReference>
<dbReference type="InterPro" id="IPR029001">
    <property type="entry name" value="ITPase-like_fam"/>
</dbReference>
<evidence type="ECO:0000256" key="6">
    <source>
        <dbReference type="ARBA" id="ARBA00022842"/>
    </source>
</evidence>
<evidence type="ECO:0000256" key="5">
    <source>
        <dbReference type="ARBA" id="ARBA00022801"/>
    </source>
</evidence>
<dbReference type="GO" id="GO:0000166">
    <property type="term" value="F:nucleotide binding"/>
    <property type="evidence" value="ECO:0007669"/>
    <property type="project" value="UniProtKB-KW"/>
</dbReference>
<feature type="binding site" evidence="10">
    <location>
        <position position="66"/>
    </location>
    <ligand>
        <name>substrate</name>
    </ligand>
</feature>
<keyword evidence="3 10" id="KW-0479">Metal-binding</keyword>
<proteinExistence type="inferred from homology"/>
<dbReference type="PANTHER" id="PTHR11067">
    <property type="entry name" value="INOSINE TRIPHOSPHATE PYROPHOSPHATASE/HAM1 PROTEIN"/>
    <property type="match status" value="1"/>
</dbReference>
<feature type="active site" description="Proton acceptor" evidence="10">
    <location>
        <position position="65"/>
    </location>
</feature>
<dbReference type="GO" id="GO:0009117">
    <property type="term" value="P:nucleotide metabolic process"/>
    <property type="evidence" value="ECO:0007669"/>
    <property type="project" value="UniProtKB-KW"/>
</dbReference>
<feature type="binding site" evidence="10">
    <location>
        <begin position="7"/>
        <end position="12"/>
    </location>
    <ligand>
        <name>substrate</name>
    </ligand>
</feature>
<evidence type="ECO:0000256" key="2">
    <source>
        <dbReference type="ARBA" id="ARBA00011738"/>
    </source>
</evidence>
<dbReference type="PANTHER" id="PTHR11067:SF9">
    <property type="entry name" value="INOSINE TRIPHOSPHATE PYROPHOSPHATASE"/>
    <property type="match status" value="1"/>
</dbReference>
<dbReference type="GO" id="GO:0005829">
    <property type="term" value="C:cytosol"/>
    <property type="evidence" value="ECO:0007669"/>
    <property type="project" value="TreeGrafter"/>
</dbReference>
<evidence type="ECO:0000256" key="3">
    <source>
        <dbReference type="ARBA" id="ARBA00022723"/>
    </source>
</evidence>